<gene>
    <name evidence="3" type="ORF">NA56DRAFT_169688</name>
</gene>
<dbReference type="Proteomes" id="UP000235672">
    <property type="component" value="Unassembled WGS sequence"/>
</dbReference>
<reference evidence="3 4" key="1">
    <citation type="submission" date="2016-05" db="EMBL/GenBank/DDBJ databases">
        <title>A degradative enzymes factory behind the ericoid mycorrhizal symbiosis.</title>
        <authorList>
            <consortium name="DOE Joint Genome Institute"/>
            <person name="Martino E."/>
            <person name="Morin E."/>
            <person name="Grelet G."/>
            <person name="Kuo A."/>
            <person name="Kohler A."/>
            <person name="Daghino S."/>
            <person name="Barry K."/>
            <person name="Choi C."/>
            <person name="Cichocki N."/>
            <person name="Clum A."/>
            <person name="Copeland A."/>
            <person name="Hainaut M."/>
            <person name="Haridas S."/>
            <person name="Labutti K."/>
            <person name="Lindquist E."/>
            <person name="Lipzen A."/>
            <person name="Khouja H.-R."/>
            <person name="Murat C."/>
            <person name="Ohm R."/>
            <person name="Olson A."/>
            <person name="Spatafora J."/>
            <person name="Veneault-Fourrey C."/>
            <person name="Henrissat B."/>
            <person name="Grigoriev I."/>
            <person name="Martin F."/>
            <person name="Perotto S."/>
        </authorList>
    </citation>
    <scope>NUCLEOTIDE SEQUENCE [LARGE SCALE GENOMIC DNA]</scope>
    <source>
        <strain evidence="3 4">UAMH 7357</strain>
    </source>
</reference>
<proteinExistence type="predicted"/>
<dbReference type="EMBL" id="KZ613484">
    <property type="protein sequence ID" value="PMD20563.1"/>
    <property type="molecule type" value="Genomic_DNA"/>
</dbReference>
<feature type="region of interest" description="Disordered" evidence="1">
    <location>
        <begin position="1"/>
        <end position="23"/>
    </location>
</feature>
<keyword evidence="2" id="KW-1133">Transmembrane helix</keyword>
<evidence type="ECO:0000313" key="3">
    <source>
        <dbReference type="EMBL" id="PMD20563.1"/>
    </source>
</evidence>
<dbReference type="AlphaFoldDB" id="A0A2J6Q2R3"/>
<keyword evidence="4" id="KW-1185">Reference proteome</keyword>
<evidence type="ECO:0000256" key="1">
    <source>
        <dbReference type="SAM" id="MobiDB-lite"/>
    </source>
</evidence>
<protein>
    <submittedName>
        <fullName evidence="3">Uncharacterized protein</fullName>
    </submittedName>
</protein>
<name>A0A2J6Q2R3_9HELO</name>
<evidence type="ECO:0000256" key="2">
    <source>
        <dbReference type="SAM" id="Phobius"/>
    </source>
</evidence>
<keyword evidence="2" id="KW-0812">Transmembrane</keyword>
<accession>A0A2J6Q2R3</accession>
<sequence length="82" mass="10148">MNHTANPIISLRKKKERKPCGRQAVETAEKKKVVKQIRNEGREKTWLWKFFFFFFFFFWFIFGKRRRESYKSWSFGDICCKP</sequence>
<evidence type="ECO:0000313" key="4">
    <source>
        <dbReference type="Proteomes" id="UP000235672"/>
    </source>
</evidence>
<feature type="transmembrane region" description="Helical" evidence="2">
    <location>
        <begin position="46"/>
        <end position="62"/>
    </location>
</feature>
<organism evidence="3 4">
    <name type="scientific">Hyaloscypha hepaticicola</name>
    <dbReference type="NCBI Taxonomy" id="2082293"/>
    <lineage>
        <taxon>Eukaryota</taxon>
        <taxon>Fungi</taxon>
        <taxon>Dikarya</taxon>
        <taxon>Ascomycota</taxon>
        <taxon>Pezizomycotina</taxon>
        <taxon>Leotiomycetes</taxon>
        <taxon>Helotiales</taxon>
        <taxon>Hyaloscyphaceae</taxon>
        <taxon>Hyaloscypha</taxon>
    </lineage>
</organism>
<keyword evidence="2" id="KW-0472">Membrane</keyword>